<accession>A0A1M7QSZ7</accession>
<keyword evidence="2 5" id="KW-0238">DNA-binding</keyword>
<dbReference type="InterPro" id="IPR050204">
    <property type="entry name" value="AraC_XylS_family_regulators"/>
</dbReference>
<evidence type="ECO:0000256" key="3">
    <source>
        <dbReference type="ARBA" id="ARBA00023163"/>
    </source>
</evidence>
<dbReference type="InterPro" id="IPR009057">
    <property type="entry name" value="Homeodomain-like_sf"/>
</dbReference>
<dbReference type="InterPro" id="IPR018062">
    <property type="entry name" value="HTH_AraC-typ_CS"/>
</dbReference>
<dbReference type="InterPro" id="IPR018060">
    <property type="entry name" value="HTH_AraC"/>
</dbReference>
<reference evidence="5 6" key="1">
    <citation type="submission" date="2016-11" db="EMBL/GenBank/DDBJ databases">
        <authorList>
            <person name="Jaros S."/>
            <person name="Januszkiewicz K."/>
            <person name="Wedrychowicz H."/>
        </authorList>
    </citation>
    <scope>NUCLEOTIDE SEQUENCE [LARGE SCALE GENOMIC DNA]</scope>
    <source>
        <strain evidence="5 6">DSM 46144</strain>
    </source>
</reference>
<keyword evidence="6" id="KW-1185">Reference proteome</keyword>
<dbReference type="PANTHER" id="PTHR46796">
    <property type="entry name" value="HTH-TYPE TRANSCRIPTIONAL ACTIVATOR RHAS-RELATED"/>
    <property type="match status" value="1"/>
</dbReference>
<keyword evidence="3" id="KW-0804">Transcription</keyword>
<dbReference type="SMART" id="SM00342">
    <property type="entry name" value="HTH_ARAC"/>
    <property type="match status" value="1"/>
</dbReference>
<dbReference type="Pfam" id="PF12833">
    <property type="entry name" value="HTH_18"/>
    <property type="match status" value="1"/>
</dbReference>
<dbReference type="RefSeq" id="WP_073258894.1">
    <property type="nucleotide sequence ID" value="NZ_FRCS01000005.1"/>
</dbReference>
<dbReference type="PROSITE" id="PS00041">
    <property type="entry name" value="HTH_ARAC_FAMILY_1"/>
    <property type="match status" value="1"/>
</dbReference>
<dbReference type="GO" id="GO:0043565">
    <property type="term" value="F:sequence-specific DNA binding"/>
    <property type="evidence" value="ECO:0007669"/>
    <property type="project" value="InterPro"/>
</dbReference>
<gene>
    <name evidence="5" type="ORF">SAMN05443668_105313</name>
</gene>
<dbReference type="InterPro" id="IPR020449">
    <property type="entry name" value="Tscrpt_reg_AraC-type_HTH"/>
</dbReference>
<feature type="domain" description="HTH araC/xylS-type" evidence="4">
    <location>
        <begin position="210"/>
        <end position="311"/>
    </location>
</feature>
<dbReference type="EMBL" id="FRCS01000005">
    <property type="protein sequence ID" value="SHN34822.1"/>
    <property type="molecule type" value="Genomic_DNA"/>
</dbReference>
<dbReference type="AlphaFoldDB" id="A0A1M7QSZ7"/>
<sequence length="325" mass="36385">MQRFDLSDVERFAHVDVLDEAARSCSVPFRARAADSRRPIVFRHLDRYFGPVNVTHTRLDNFYGSRSRAVARRDGEPRLILTMSDGPYTIEQNDRCDRSGAGAIVPYWSLAPMRLEATEEVEARSITVPLAALGLPHLFVRDVLMRNLATSPLGPLVSRYLRELSALPPISEHHARALTQPTIDLLRALLTTAGGDEFLSRQPLSRTLGVRVMLYLRDNVTDRSLTADALAAHFGISKRYLYAVLAQMGVSLGDWIRAERLDRAAQTLENPANALTSVAAVAHRSGFADHSTFSRAFRQRYGCTPSEWRLLTTTERANLRPNPLH</sequence>
<evidence type="ECO:0000259" key="4">
    <source>
        <dbReference type="PROSITE" id="PS01124"/>
    </source>
</evidence>
<dbReference type="Proteomes" id="UP000184440">
    <property type="component" value="Unassembled WGS sequence"/>
</dbReference>
<evidence type="ECO:0000256" key="2">
    <source>
        <dbReference type="ARBA" id="ARBA00023125"/>
    </source>
</evidence>
<proteinExistence type="predicted"/>
<dbReference type="PROSITE" id="PS01124">
    <property type="entry name" value="HTH_ARAC_FAMILY_2"/>
    <property type="match status" value="1"/>
</dbReference>
<protein>
    <submittedName>
        <fullName evidence="5">AraC-type DNA-binding protein</fullName>
    </submittedName>
</protein>
<dbReference type="STRING" id="134849.SAMN05443668_105313"/>
<dbReference type="Gene3D" id="1.10.10.60">
    <property type="entry name" value="Homeodomain-like"/>
    <property type="match status" value="1"/>
</dbReference>
<evidence type="ECO:0000313" key="5">
    <source>
        <dbReference type="EMBL" id="SHN34822.1"/>
    </source>
</evidence>
<name>A0A1M7QSZ7_9ACTN</name>
<dbReference type="GO" id="GO:0003700">
    <property type="term" value="F:DNA-binding transcription factor activity"/>
    <property type="evidence" value="ECO:0007669"/>
    <property type="project" value="InterPro"/>
</dbReference>
<dbReference type="PRINTS" id="PR00032">
    <property type="entry name" value="HTHARAC"/>
</dbReference>
<dbReference type="SUPFAM" id="SSF46689">
    <property type="entry name" value="Homeodomain-like"/>
    <property type="match status" value="1"/>
</dbReference>
<dbReference type="OrthoDB" id="9799345at2"/>
<evidence type="ECO:0000256" key="1">
    <source>
        <dbReference type="ARBA" id="ARBA00023015"/>
    </source>
</evidence>
<keyword evidence="1" id="KW-0805">Transcription regulation</keyword>
<evidence type="ECO:0000313" key="6">
    <source>
        <dbReference type="Proteomes" id="UP000184440"/>
    </source>
</evidence>
<dbReference type="PANTHER" id="PTHR46796:SF6">
    <property type="entry name" value="ARAC SUBFAMILY"/>
    <property type="match status" value="1"/>
</dbReference>
<organism evidence="5 6">
    <name type="scientific">Cryptosporangium aurantiacum</name>
    <dbReference type="NCBI Taxonomy" id="134849"/>
    <lineage>
        <taxon>Bacteria</taxon>
        <taxon>Bacillati</taxon>
        <taxon>Actinomycetota</taxon>
        <taxon>Actinomycetes</taxon>
        <taxon>Cryptosporangiales</taxon>
        <taxon>Cryptosporangiaceae</taxon>
        <taxon>Cryptosporangium</taxon>
    </lineage>
</organism>